<dbReference type="Proteomes" id="UP000052167">
    <property type="component" value="Unassembled WGS sequence"/>
</dbReference>
<protein>
    <submittedName>
        <fullName evidence="1">Uncharacterized protein</fullName>
    </submittedName>
</protein>
<reference evidence="1 2" key="1">
    <citation type="submission" date="2014-06" db="EMBL/GenBank/DDBJ databases">
        <title>Rhizobium pelagicum/R2-400B4.</title>
        <authorList>
            <person name="Kimes N.E."/>
            <person name="Lopez-Perez M."/>
        </authorList>
    </citation>
    <scope>NUCLEOTIDE SEQUENCE [LARGE SCALE GENOMIC DNA]</scope>
    <source>
        <strain evidence="1 2">R2-400B4</strain>
    </source>
</reference>
<gene>
    <name evidence="1" type="ORF">GV68_08780</name>
</gene>
<name>A0A922T5C6_9HYPH</name>
<dbReference type="EMBL" id="JOKJ01000019">
    <property type="protein sequence ID" value="KEQ05613.1"/>
    <property type="molecule type" value="Genomic_DNA"/>
</dbReference>
<comment type="caution">
    <text evidence="1">The sequence shown here is derived from an EMBL/GenBank/DDBJ whole genome shotgun (WGS) entry which is preliminary data.</text>
</comment>
<sequence>MDITLASLIETFDKTRLDDTASYEILSNLYKTNLSGLMDNLIAHSVEPLFVITNQEQKDKARRLVVKAINIRLAGRALNTGKTHEPIV</sequence>
<dbReference type="RefSeq" id="WP_037189828.1">
    <property type="nucleotide sequence ID" value="NZ_JOKJ01000019.1"/>
</dbReference>
<dbReference type="AlphaFoldDB" id="A0A922T5C6"/>
<keyword evidence="2" id="KW-1185">Reference proteome</keyword>
<organism evidence="1 2">
    <name type="scientific">Pseudorhizobium pelagicum</name>
    <dbReference type="NCBI Taxonomy" id="1509405"/>
    <lineage>
        <taxon>Bacteria</taxon>
        <taxon>Pseudomonadati</taxon>
        <taxon>Pseudomonadota</taxon>
        <taxon>Alphaproteobacteria</taxon>
        <taxon>Hyphomicrobiales</taxon>
        <taxon>Rhizobiaceae</taxon>
        <taxon>Rhizobium/Agrobacterium group</taxon>
        <taxon>Pseudorhizobium</taxon>
    </lineage>
</organism>
<proteinExistence type="predicted"/>
<evidence type="ECO:0000313" key="2">
    <source>
        <dbReference type="Proteomes" id="UP000052167"/>
    </source>
</evidence>
<accession>A0A922T5C6</accession>
<evidence type="ECO:0000313" key="1">
    <source>
        <dbReference type="EMBL" id="KEQ05613.1"/>
    </source>
</evidence>